<dbReference type="AlphaFoldDB" id="A0A508A0G3"/>
<dbReference type="Proteomes" id="UP000320431">
    <property type="component" value="Unassembled WGS sequence"/>
</dbReference>
<dbReference type="InterPro" id="IPR003431">
    <property type="entry name" value="B-propeller_Phytase"/>
</dbReference>
<dbReference type="PANTHER" id="PTHR24104:SF25">
    <property type="entry name" value="PROTEIN LIN-41"/>
    <property type="match status" value="1"/>
</dbReference>
<dbReference type="InterPro" id="IPR050952">
    <property type="entry name" value="TRIM-NHL_E3_ligases"/>
</dbReference>
<dbReference type="GO" id="GO:0008270">
    <property type="term" value="F:zinc ion binding"/>
    <property type="evidence" value="ECO:0007669"/>
    <property type="project" value="UniProtKB-KW"/>
</dbReference>
<name>A0A508A0G3_9GAMM</name>
<dbReference type="PANTHER" id="PTHR24104">
    <property type="entry name" value="E3 UBIQUITIN-PROTEIN LIGASE NHLRC1-RELATED"/>
    <property type="match status" value="1"/>
</dbReference>
<reference evidence="2 3" key="1">
    <citation type="submission" date="2019-10" db="EMBL/GenBank/DDBJ databases">
        <title>Lysobacter alkalisoli sp. nov., isolated from saline-alkaline soil.</title>
        <authorList>
            <person name="Sun J.-Q."/>
        </authorList>
    </citation>
    <scope>NUCLEOTIDE SEQUENCE [LARGE SCALE GENOMIC DNA]</scope>
    <source>
        <strain evidence="2 3">KCTC 42381</strain>
    </source>
</reference>
<accession>A0A508A0G3</accession>
<evidence type="ECO:0000256" key="1">
    <source>
        <dbReference type="ARBA" id="ARBA00022737"/>
    </source>
</evidence>
<dbReference type="GO" id="GO:0016158">
    <property type="term" value="F:inositol hexakisphosphate 3-phosphatase activity"/>
    <property type="evidence" value="ECO:0007669"/>
    <property type="project" value="InterPro"/>
</dbReference>
<gene>
    <name evidence="2" type="ORF">FKV24_015685</name>
</gene>
<protein>
    <submittedName>
        <fullName evidence="2">Phytase</fullName>
    </submittedName>
</protein>
<dbReference type="EMBL" id="VICD02000275">
    <property type="protein sequence ID" value="KAB8172085.1"/>
    <property type="molecule type" value="Genomic_DNA"/>
</dbReference>
<comment type="caution">
    <text evidence="2">The sequence shown here is derived from an EMBL/GenBank/DDBJ whole genome shotgun (WGS) entry which is preliminary data.</text>
</comment>
<dbReference type="InterPro" id="IPR011042">
    <property type="entry name" value="6-blade_b-propeller_TolB-like"/>
</dbReference>
<dbReference type="InterPro" id="IPR001258">
    <property type="entry name" value="NHL_repeat"/>
</dbReference>
<dbReference type="PROSITE" id="PS51662">
    <property type="entry name" value="BP_PHYTASE"/>
    <property type="match status" value="1"/>
</dbReference>
<sequence>MDGRQSASASTACQSLYCDEAIYILPHASGDRTDSKALGRVMPSRIHSRPMNIRLSTLTATAALLAAVLTGCASAPDARNTSRSSDAALTGAGGLRPTAVVPESFVTDPADGEELDSLATWPTENGDTWLIATAKASHRLLVFDADTGALLRSVGGKGEALGRFKRPNGVTVQGDHLFVVERDNHRVQAFSLPGFAPLAVFGDSALRSPYGIWIHEPVPGEYSAYVTDSFMYGEKYDRVPAWEELSERVKHFSIRFDPANGALDARLLGQFGDTSPEAALRMVESIAGDPANDRLLIADEDRRHVSTLRDYTLAGQYTGRSLPDASFGAEAEGVALWSCRDGDGYWIAVDQLAPLTVFHLFDRRTLEHRGSFKGELTSYTDGITLHSAATRGFTGGALYAVHDDKAVTAFDLREVVRALGLNPNCTE</sequence>
<dbReference type="Pfam" id="PF01436">
    <property type="entry name" value="NHL"/>
    <property type="match status" value="1"/>
</dbReference>
<evidence type="ECO:0000313" key="2">
    <source>
        <dbReference type="EMBL" id="KAB8172085.1"/>
    </source>
</evidence>
<dbReference type="SUPFAM" id="SSF50956">
    <property type="entry name" value="Thermostable phytase (3-phytase)"/>
    <property type="match status" value="1"/>
</dbReference>
<organism evidence="2 3">
    <name type="scientific">Marilutibacter maris</name>
    <dbReference type="NCBI Taxonomy" id="1605891"/>
    <lineage>
        <taxon>Bacteria</taxon>
        <taxon>Pseudomonadati</taxon>
        <taxon>Pseudomonadota</taxon>
        <taxon>Gammaproteobacteria</taxon>
        <taxon>Lysobacterales</taxon>
        <taxon>Lysobacteraceae</taxon>
        <taxon>Marilutibacter</taxon>
    </lineage>
</organism>
<keyword evidence="1" id="KW-0677">Repeat</keyword>
<dbReference type="Gene3D" id="2.120.10.30">
    <property type="entry name" value="TolB, C-terminal domain"/>
    <property type="match status" value="1"/>
</dbReference>
<proteinExistence type="predicted"/>
<evidence type="ECO:0000313" key="3">
    <source>
        <dbReference type="Proteomes" id="UP000320431"/>
    </source>
</evidence>